<name>A0ABU6CXD9_9GAMM</name>
<evidence type="ECO:0000313" key="2">
    <source>
        <dbReference type="EMBL" id="MEB4591481.1"/>
    </source>
</evidence>
<dbReference type="Proteomes" id="UP001308005">
    <property type="component" value="Unassembled WGS sequence"/>
</dbReference>
<reference evidence="3" key="1">
    <citation type="submission" date="2023-07" db="EMBL/GenBank/DDBJ databases">
        <title>The carbon used by Thiothrix.</title>
        <authorList>
            <person name="Chen L."/>
        </authorList>
    </citation>
    <scope>NUCLEOTIDE SEQUENCE [LARGE SCALE GENOMIC DNA]</scope>
</reference>
<gene>
    <name evidence="2" type="ORF">VSS37_10860</name>
</gene>
<keyword evidence="1" id="KW-0472">Membrane</keyword>
<comment type="caution">
    <text evidence="2">The sequence shown here is derived from an EMBL/GenBank/DDBJ whole genome shotgun (WGS) entry which is preliminary data.</text>
</comment>
<dbReference type="RefSeq" id="WP_324695109.1">
    <property type="nucleotide sequence ID" value="NZ_JAYMYJ010000105.1"/>
</dbReference>
<keyword evidence="3" id="KW-1185">Reference proteome</keyword>
<sequence>MDKRDHEKLRKANLRVALILGAIALLGVLYTFLYLPKVMSGGLGE</sequence>
<accession>A0ABU6CXD9</accession>
<feature type="transmembrane region" description="Helical" evidence="1">
    <location>
        <begin position="12"/>
        <end position="35"/>
    </location>
</feature>
<proteinExistence type="predicted"/>
<keyword evidence="1" id="KW-0812">Transmembrane</keyword>
<protein>
    <submittedName>
        <fullName evidence="2">Uncharacterized protein</fullName>
    </submittedName>
</protein>
<dbReference type="EMBL" id="JAYMYJ010000105">
    <property type="protein sequence ID" value="MEB4591481.1"/>
    <property type="molecule type" value="Genomic_DNA"/>
</dbReference>
<organism evidence="2 3">
    <name type="scientific">Candidatus Thiothrix phosphatis</name>
    <dbReference type="NCBI Taxonomy" id="3112415"/>
    <lineage>
        <taxon>Bacteria</taxon>
        <taxon>Pseudomonadati</taxon>
        <taxon>Pseudomonadota</taxon>
        <taxon>Gammaproteobacteria</taxon>
        <taxon>Thiotrichales</taxon>
        <taxon>Thiotrichaceae</taxon>
        <taxon>Thiothrix</taxon>
    </lineage>
</organism>
<evidence type="ECO:0000313" key="3">
    <source>
        <dbReference type="Proteomes" id="UP001308005"/>
    </source>
</evidence>
<evidence type="ECO:0000256" key="1">
    <source>
        <dbReference type="SAM" id="Phobius"/>
    </source>
</evidence>
<keyword evidence="1" id="KW-1133">Transmembrane helix</keyword>